<evidence type="ECO:0000313" key="2">
    <source>
        <dbReference type="Proteomes" id="UP000658278"/>
    </source>
</evidence>
<organism evidence="1 2">
    <name type="scientific">Haloferula rosea</name>
    <dbReference type="NCBI Taxonomy" id="490093"/>
    <lineage>
        <taxon>Bacteria</taxon>
        <taxon>Pseudomonadati</taxon>
        <taxon>Verrucomicrobiota</taxon>
        <taxon>Verrucomicrobiia</taxon>
        <taxon>Verrucomicrobiales</taxon>
        <taxon>Verrucomicrobiaceae</taxon>
        <taxon>Haloferula</taxon>
    </lineage>
</organism>
<accession>A0A934RBS3</accession>
<comment type="caution">
    <text evidence="1">The sequence shown here is derived from an EMBL/GenBank/DDBJ whole genome shotgun (WGS) entry which is preliminary data.</text>
</comment>
<keyword evidence="2" id="KW-1185">Reference proteome</keyword>
<protein>
    <submittedName>
        <fullName evidence="1">Glycosyltransferase</fullName>
    </submittedName>
</protein>
<evidence type="ECO:0000313" key="1">
    <source>
        <dbReference type="EMBL" id="MBK1826091.1"/>
    </source>
</evidence>
<proteinExistence type="predicted"/>
<dbReference type="PANTHER" id="PTHR10859">
    <property type="entry name" value="GLYCOSYL TRANSFERASE"/>
    <property type="match status" value="1"/>
</dbReference>
<dbReference type="EMBL" id="JAENII010000002">
    <property type="protein sequence ID" value="MBK1826091.1"/>
    <property type="molecule type" value="Genomic_DNA"/>
</dbReference>
<name>A0A934RBS3_9BACT</name>
<dbReference type="Proteomes" id="UP000658278">
    <property type="component" value="Unassembled WGS sequence"/>
</dbReference>
<dbReference type="InterPro" id="IPR029044">
    <property type="entry name" value="Nucleotide-diphossugar_trans"/>
</dbReference>
<gene>
    <name evidence="1" type="ORF">JIN81_03610</name>
</gene>
<dbReference type="GO" id="GO:0006487">
    <property type="term" value="P:protein N-linked glycosylation"/>
    <property type="evidence" value="ECO:0007669"/>
    <property type="project" value="TreeGrafter"/>
</dbReference>
<dbReference type="PANTHER" id="PTHR10859:SF91">
    <property type="entry name" value="DOLICHYL-PHOSPHATE BETA-GLUCOSYLTRANSFERASE"/>
    <property type="match status" value="1"/>
</dbReference>
<dbReference type="SUPFAM" id="SSF53448">
    <property type="entry name" value="Nucleotide-diphospho-sugar transferases"/>
    <property type="match status" value="1"/>
</dbReference>
<sequence>MAHVRATMGNELEEATTILVTPVWKDSARLARFGRELAEALAERRSDVAWIIADDGSGDAEVARLGELRDEFARVYPAVTVHAAAAHYGKGSVVKEAWGLKNEADWLAFVDADGSVGADDMLDLIEKARRSGRSTIAIRKNTEETRVEEDVLRWIRHHGFLLACRLILGVRSEDTQCGAKVLRGEDFREIRDRLVEPGLAFDAELLAEMTAAGLSWDECPVNWVRKGGSRVTAFADAWQMLRALFRIRSRLGLPG</sequence>
<dbReference type="Gene3D" id="3.90.550.10">
    <property type="entry name" value="Spore Coat Polysaccharide Biosynthesis Protein SpsA, Chain A"/>
    <property type="match status" value="1"/>
</dbReference>
<reference evidence="1" key="1">
    <citation type="submission" date="2021-01" db="EMBL/GenBank/DDBJ databases">
        <title>Modified the classification status of verrucomicrobia.</title>
        <authorList>
            <person name="Feng X."/>
        </authorList>
    </citation>
    <scope>NUCLEOTIDE SEQUENCE</scope>
    <source>
        <strain evidence="1">KCTC 22201</strain>
    </source>
</reference>
<dbReference type="RefSeq" id="WP_234044436.1">
    <property type="nucleotide sequence ID" value="NZ_JAENII010000002.1"/>
</dbReference>
<dbReference type="AlphaFoldDB" id="A0A934RBS3"/>